<evidence type="ECO:0000259" key="2">
    <source>
        <dbReference type="SMART" id="SM00822"/>
    </source>
</evidence>
<dbReference type="SUPFAM" id="SSF51735">
    <property type="entry name" value="NAD(P)-binding Rossmann-fold domains"/>
    <property type="match status" value="1"/>
</dbReference>
<dbReference type="PROSITE" id="PS00061">
    <property type="entry name" value="ADH_SHORT"/>
    <property type="match status" value="1"/>
</dbReference>
<dbReference type="InterPro" id="IPR002347">
    <property type="entry name" value="SDR_fam"/>
</dbReference>
<dbReference type="EMBL" id="JBHSDU010000015">
    <property type="protein sequence ID" value="MFC4313650.1"/>
    <property type="molecule type" value="Genomic_DNA"/>
</dbReference>
<keyword evidence="4" id="KW-1185">Reference proteome</keyword>
<keyword evidence="3" id="KW-0560">Oxidoreductase</keyword>
<gene>
    <name evidence="3" type="ORF">ACFPN2_31545</name>
</gene>
<proteinExistence type="inferred from homology"/>
<dbReference type="PANTHER" id="PTHR43975">
    <property type="entry name" value="ZGC:101858"/>
    <property type="match status" value="1"/>
</dbReference>
<evidence type="ECO:0000313" key="3">
    <source>
        <dbReference type="EMBL" id="MFC4313650.1"/>
    </source>
</evidence>
<dbReference type="InterPro" id="IPR036291">
    <property type="entry name" value="NAD(P)-bd_dom_sf"/>
</dbReference>
<dbReference type="PANTHER" id="PTHR43975:SF2">
    <property type="entry name" value="EG:BACR7A4.14 PROTEIN-RELATED"/>
    <property type="match status" value="1"/>
</dbReference>
<dbReference type="Proteomes" id="UP001595904">
    <property type="component" value="Unassembled WGS sequence"/>
</dbReference>
<feature type="domain" description="Ketoreductase" evidence="2">
    <location>
        <begin position="7"/>
        <end position="181"/>
    </location>
</feature>
<dbReference type="Pfam" id="PF13561">
    <property type="entry name" value="adh_short_C2"/>
    <property type="match status" value="1"/>
</dbReference>
<dbReference type="EC" id="1.1.1.-" evidence="3"/>
<comment type="caution">
    <text evidence="3">The sequence shown here is derived from an EMBL/GenBank/DDBJ whole genome shotgun (WGS) entry which is preliminary data.</text>
</comment>
<dbReference type="Gene3D" id="3.40.50.720">
    <property type="entry name" value="NAD(P)-binding Rossmann-like Domain"/>
    <property type="match status" value="1"/>
</dbReference>
<dbReference type="PRINTS" id="PR00081">
    <property type="entry name" value="GDHRDH"/>
</dbReference>
<protein>
    <submittedName>
        <fullName evidence="3">SDR family NAD(P)-dependent oxidoreductase</fullName>
        <ecNumber evidence="3">1.1.1.-</ecNumber>
    </submittedName>
</protein>
<evidence type="ECO:0000313" key="4">
    <source>
        <dbReference type="Proteomes" id="UP001595904"/>
    </source>
</evidence>
<organism evidence="3 4">
    <name type="scientific">Steroidobacter flavus</name>
    <dbReference type="NCBI Taxonomy" id="1842136"/>
    <lineage>
        <taxon>Bacteria</taxon>
        <taxon>Pseudomonadati</taxon>
        <taxon>Pseudomonadota</taxon>
        <taxon>Gammaproteobacteria</taxon>
        <taxon>Steroidobacterales</taxon>
        <taxon>Steroidobacteraceae</taxon>
        <taxon>Steroidobacter</taxon>
    </lineage>
</organism>
<comment type="similarity">
    <text evidence="1">Belongs to the short-chain dehydrogenases/reductases (SDR) family.</text>
</comment>
<dbReference type="CDD" id="cd05233">
    <property type="entry name" value="SDR_c"/>
    <property type="match status" value="1"/>
</dbReference>
<dbReference type="InterPro" id="IPR057326">
    <property type="entry name" value="KR_dom"/>
</dbReference>
<name>A0ABV8T3E5_9GAMM</name>
<dbReference type="RefSeq" id="WP_380604155.1">
    <property type="nucleotide sequence ID" value="NZ_JBHSDU010000015.1"/>
</dbReference>
<dbReference type="PRINTS" id="PR00080">
    <property type="entry name" value="SDRFAMILY"/>
</dbReference>
<dbReference type="GO" id="GO:0016491">
    <property type="term" value="F:oxidoreductase activity"/>
    <property type="evidence" value="ECO:0007669"/>
    <property type="project" value="UniProtKB-KW"/>
</dbReference>
<reference evidence="4" key="1">
    <citation type="journal article" date="2019" name="Int. J. Syst. Evol. Microbiol.">
        <title>The Global Catalogue of Microorganisms (GCM) 10K type strain sequencing project: providing services to taxonomists for standard genome sequencing and annotation.</title>
        <authorList>
            <consortium name="The Broad Institute Genomics Platform"/>
            <consortium name="The Broad Institute Genome Sequencing Center for Infectious Disease"/>
            <person name="Wu L."/>
            <person name="Ma J."/>
        </authorList>
    </citation>
    <scope>NUCLEOTIDE SEQUENCE [LARGE SCALE GENOMIC DNA]</scope>
    <source>
        <strain evidence="4">CGMCC 1.10759</strain>
    </source>
</reference>
<accession>A0ABV8T3E5</accession>
<evidence type="ECO:0000256" key="1">
    <source>
        <dbReference type="ARBA" id="ARBA00006484"/>
    </source>
</evidence>
<dbReference type="InterPro" id="IPR020904">
    <property type="entry name" value="Sc_DH/Rdtase_CS"/>
</dbReference>
<dbReference type="SMART" id="SM00822">
    <property type="entry name" value="PKS_KR"/>
    <property type="match status" value="1"/>
</dbReference>
<sequence length="250" mass="26179">MNNVKDLVVVVTGGGGGIGLAAARAFAREQASVLITGRRAAKLEEIVRAEPRIEAVTADVANPEDARRTIDRAIELWGRVDVLVNNAGAGAPLPLADTTLDHLNAVYAVNAIGPTMLAAAAAPHLMKARGSIVNISSSLAQKAVAGFGAYCASKAAVEQLTRCWALELAPHGVRVNAVASGPVESDFLRDRMGLSEATVEAVKEQERSIIPVGRRGVPEDVARWIVALASKDADWVTGQVFNIDGGFTLV</sequence>